<dbReference type="Proteomes" id="UP000634136">
    <property type="component" value="Unassembled WGS sequence"/>
</dbReference>
<comment type="caution">
    <text evidence="1">The sequence shown here is derived from an EMBL/GenBank/DDBJ whole genome shotgun (WGS) entry which is preliminary data.</text>
</comment>
<organism evidence="1 2">
    <name type="scientific">Senna tora</name>
    <dbReference type="NCBI Taxonomy" id="362788"/>
    <lineage>
        <taxon>Eukaryota</taxon>
        <taxon>Viridiplantae</taxon>
        <taxon>Streptophyta</taxon>
        <taxon>Embryophyta</taxon>
        <taxon>Tracheophyta</taxon>
        <taxon>Spermatophyta</taxon>
        <taxon>Magnoliopsida</taxon>
        <taxon>eudicotyledons</taxon>
        <taxon>Gunneridae</taxon>
        <taxon>Pentapetalae</taxon>
        <taxon>rosids</taxon>
        <taxon>fabids</taxon>
        <taxon>Fabales</taxon>
        <taxon>Fabaceae</taxon>
        <taxon>Caesalpinioideae</taxon>
        <taxon>Cassia clade</taxon>
        <taxon>Senna</taxon>
    </lineage>
</organism>
<keyword evidence="2" id="KW-1185">Reference proteome</keyword>
<protein>
    <submittedName>
        <fullName evidence="1">Uncharacterized protein</fullName>
    </submittedName>
</protein>
<evidence type="ECO:0000313" key="2">
    <source>
        <dbReference type="Proteomes" id="UP000634136"/>
    </source>
</evidence>
<gene>
    <name evidence="1" type="ORF">G2W53_031420</name>
</gene>
<reference evidence="1" key="1">
    <citation type="submission" date="2020-09" db="EMBL/GenBank/DDBJ databases">
        <title>Genome-Enabled Discovery of Anthraquinone Biosynthesis in Senna tora.</title>
        <authorList>
            <person name="Kang S.-H."/>
            <person name="Pandey R.P."/>
            <person name="Lee C.-M."/>
            <person name="Sim J.-S."/>
            <person name="Jeong J.-T."/>
            <person name="Choi B.-S."/>
            <person name="Jung M."/>
            <person name="Ginzburg D."/>
            <person name="Zhao K."/>
            <person name="Won S.Y."/>
            <person name="Oh T.-J."/>
            <person name="Yu Y."/>
            <person name="Kim N.-H."/>
            <person name="Lee O.R."/>
            <person name="Lee T.-H."/>
            <person name="Bashyal P."/>
            <person name="Kim T.-S."/>
            <person name="Lee W.-H."/>
            <person name="Kawkins C."/>
            <person name="Kim C.-K."/>
            <person name="Kim J.S."/>
            <person name="Ahn B.O."/>
            <person name="Rhee S.Y."/>
            <person name="Sohng J.K."/>
        </authorList>
    </citation>
    <scope>NUCLEOTIDE SEQUENCE</scope>
    <source>
        <tissue evidence="1">Leaf</tissue>
    </source>
</reference>
<name>A0A834T965_9FABA</name>
<evidence type="ECO:0000313" key="1">
    <source>
        <dbReference type="EMBL" id="KAF7817451.1"/>
    </source>
</evidence>
<dbReference type="EMBL" id="JAAIUW010000009">
    <property type="protein sequence ID" value="KAF7817451.1"/>
    <property type="molecule type" value="Genomic_DNA"/>
</dbReference>
<proteinExistence type="predicted"/>
<dbReference type="AlphaFoldDB" id="A0A834T965"/>
<sequence>MAAATLELLTNELNRRSRCWTA</sequence>
<accession>A0A834T965</accession>